<feature type="domain" description="Late embryogenesis abundant protein LEA-2 subgroup" evidence="7">
    <location>
        <begin position="132"/>
        <end position="222"/>
    </location>
</feature>
<dbReference type="EMBL" id="ASHM01061625">
    <property type="protein sequence ID" value="PNX90036.1"/>
    <property type="molecule type" value="Genomic_DNA"/>
</dbReference>
<dbReference type="STRING" id="57577.A0A2K3MGX3"/>
<feature type="region of interest" description="Disordered" evidence="5">
    <location>
        <begin position="1"/>
        <end position="33"/>
    </location>
</feature>
<comment type="subcellular location">
    <subcellularLocation>
        <location evidence="1">Membrane</location>
        <topology evidence="1">Single-pass membrane protein</topology>
    </subcellularLocation>
</comment>
<proteinExistence type="predicted"/>
<dbReference type="PANTHER" id="PTHR31234">
    <property type="entry name" value="LATE EMBRYOGENESIS ABUNDANT (LEA) HYDROXYPROLINE-RICH GLYCOPROTEIN FAMILY"/>
    <property type="match status" value="1"/>
</dbReference>
<feature type="transmembrane region" description="Helical" evidence="6">
    <location>
        <begin position="76"/>
        <end position="98"/>
    </location>
</feature>
<dbReference type="Pfam" id="PF03168">
    <property type="entry name" value="LEA_2"/>
    <property type="match status" value="1"/>
</dbReference>
<sequence>MPHPVRPNASPISPDSQTTSSDEHPKIPPPAGTYIVQVPKEQVYRYPPPENARRYDNYNRKKTHPCRQCCCCICCLIIFLITLFVLLIVAAFTCVLIFRPEKPKYELNSIAVKEMNLTSSLSVISPEIDISVKANNGNEKIGIYYDTDSSVEIFYRNVSLCNGALPVFYQPPNNVTVFQTVLKGNGIELAGSDRRALVKAVAKRSVPLRLAVIAQLKLKVVRLKIRVGLGCDLTVDELTAQARIVHKECRRAYFTGGFWVRDYLFGHF</sequence>
<protein>
    <submittedName>
        <fullName evidence="8">Protein NDR1-like</fullName>
    </submittedName>
</protein>
<dbReference type="PANTHER" id="PTHR31234:SF70">
    <property type="entry name" value="LATE EMBRYOGENESIS ABUNDANT PROTEIN LEA-2 SUBGROUP DOMAIN-CONTAINING PROTEIN"/>
    <property type="match status" value="1"/>
</dbReference>
<keyword evidence="2 6" id="KW-0812">Transmembrane</keyword>
<dbReference type="AlphaFoldDB" id="A0A2K3MGX3"/>
<dbReference type="GO" id="GO:0098542">
    <property type="term" value="P:defense response to other organism"/>
    <property type="evidence" value="ECO:0007669"/>
    <property type="project" value="InterPro"/>
</dbReference>
<reference evidence="8 9" key="2">
    <citation type="journal article" date="2017" name="Front. Plant Sci.">
        <title>Gene Classification and Mining of Molecular Markers Useful in Red Clover (Trifolium pratense) Breeding.</title>
        <authorList>
            <person name="Istvanek J."/>
            <person name="Dluhosova J."/>
            <person name="Dluhos P."/>
            <person name="Patkova L."/>
            <person name="Nedelnik J."/>
            <person name="Repkova J."/>
        </authorList>
    </citation>
    <scope>NUCLEOTIDE SEQUENCE [LARGE SCALE GENOMIC DNA]</scope>
    <source>
        <strain evidence="9">cv. Tatra</strain>
        <tissue evidence="8">Young leaves</tissue>
    </source>
</reference>
<dbReference type="Proteomes" id="UP000236291">
    <property type="component" value="Unassembled WGS sequence"/>
</dbReference>
<evidence type="ECO:0000256" key="1">
    <source>
        <dbReference type="ARBA" id="ARBA00004167"/>
    </source>
</evidence>
<evidence type="ECO:0000256" key="3">
    <source>
        <dbReference type="ARBA" id="ARBA00022989"/>
    </source>
</evidence>
<evidence type="ECO:0000259" key="7">
    <source>
        <dbReference type="Pfam" id="PF03168"/>
    </source>
</evidence>
<gene>
    <name evidence="8" type="ORF">L195_g046159</name>
</gene>
<dbReference type="InterPro" id="IPR004864">
    <property type="entry name" value="LEA_2"/>
</dbReference>
<name>A0A2K3MGX3_TRIPR</name>
<feature type="compositionally biased region" description="Polar residues" evidence="5">
    <location>
        <begin position="10"/>
        <end position="20"/>
    </location>
</feature>
<organism evidence="8 9">
    <name type="scientific">Trifolium pratense</name>
    <name type="common">Red clover</name>
    <dbReference type="NCBI Taxonomy" id="57577"/>
    <lineage>
        <taxon>Eukaryota</taxon>
        <taxon>Viridiplantae</taxon>
        <taxon>Streptophyta</taxon>
        <taxon>Embryophyta</taxon>
        <taxon>Tracheophyta</taxon>
        <taxon>Spermatophyta</taxon>
        <taxon>Magnoliopsida</taxon>
        <taxon>eudicotyledons</taxon>
        <taxon>Gunneridae</taxon>
        <taxon>Pentapetalae</taxon>
        <taxon>rosids</taxon>
        <taxon>fabids</taxon>
        <taxon>Fabales</taxon>
        <taxon>Fabaceae</taxon>
        <taxon>Papilionoideae</taxon>
        <taxon>50 kb inversion clade</taxon>
        <taxon>NPAAA clade</taxon>
        <taxon>Hologalegina</taxon>
        <taxon>IRL clade</taxon>
        <taxon>Trifolieae</taxon>
        <taxon>Trifolium</taxon>
    </lineage>
</organism>
<comment type="caution">
    <text evidence="8">The sequence shown here is derived from an EMBL/GenBank/DDBJ whole genome shotgun (WGS) entry which is preliminary data.</text>
</comment>
<evidence type="ECO:0000256" key="6">
    <source>
        <dbReference type="SAM" id="Phobius"/>
    </source>
</evidence>
<evidence type="ECO:0000313" key="8">
    <source>
        <dbReference type="EMBL" id="PNX90036.1"/>
    </source>
</evidence>
<evidence type="ECO:0000256" key="4">
    <source>
        <dbReference type="ARBA" id="ARBA00023136"/>
    </source>
</evidence>
<dbReference type="InterPro" id="IPR044839">
    <property type="entry name" value="NDR1-like"/>
</dbReference>
<dbReference type="Gramene" id="Tp57577_TGAC_v2_mRNA29363">
    <property type="protein sequence ID" value="Tp57577_TGAC_v2_mRNA29363"/>
    <property type="gene ID" value="Tp57577_TGAC_v2_gene28403"/>
</dbReference>
<evidence type="ECO:0000256" key="5">
    <source>
        <dbReference type="SAM" id="MobiDB-lite"/>
    </source>
</evidence>
<accession>A0A2K3MGX3</accession>
<evidence type="ECO:0000256" key="2">
    <source>
        <dbReference type="ARBA" id="ARBA00022692"/>
    </source>
</evidence>
<reference evidence="8 9" key="1">
    <citation type="journal article" date="2014" name="Am. J. Bot.">
        <title>Genome assembly and annotation for red clover (Trifolium pratense; Fabaceae).</title>
        <authorList>
            <person name="Istvanek J."/>
            <person name="Jaros M."/>
            <person name="Krenek A."/>
            <person name="Repkova J."/>
        </authorList>
    </citation>
    <scope>NUCLEOTIDE SEQUENCE [LARGE SCALE GENOMIC DNA]</scope>
    <source>
        <strain evidence="9">cv. Tatra</strain>
        <tissue evidence="8">Young leaves</tissue>
    </source>
</reference>
<keyword evidence="4 6" id="KW-0472">Membrane</keyword>
<dbReference type="GO" id="GO:0005886">
    <property type="term" value="C:plasma membrane"/>
    <property type="evidence" value="ECO:0007669"/>
    <property type="project" value="TreeGrafter"/>
</dbReference>
<evidence type="ECO:0000313" key="9">
    <source>
        <dbReference type="Proteomes" id="UP000236291"/>
    </source>
</evidence>
<keyword evidence="3 6" id="KW-1133">Transmembrane helix</keyword>